<dbReference type="Proteomes" id="UP000739538">
    <property type="component" value="Unassembled WGS sequence"/>
</dbReference>
<gene>
    <name evidence="2" type="ORF">KDA27_23235</name>
</gene>
<feature type="domain" description="N-acetyltransferase" evidence="1">
    <location>
        <begin position="127"/>
        <end position="258"/>
    </location>
</feature>
<evidence type="ECO:0000259" key="1">
    <source>
        <dbReference type="PROSITE" id="PS51186"/>
    </source>
</evidence>
<reference evidence="2" key="1">
    <citation type="submission" date="2020-04" db="EMBL/GenBank/DDBJ databases">
        <authorList>
            <person name="Zhang T."/>
        </authorList>
    </citation>
    <scope>NUCLEOTIDE SEQUENCE</scope>
    <source>
        <strain evidence="2">HKST-UBA02</strain>
    </source>
</reference>
<reference evidence="2" key="2">
    <citation type="journal article" date="2021" name="Microbiome">
        <title>Successional dynamics and alternative stable states in a saline activated sludge microbial community over 9 years.</title>
        <authorList>
            <person name="Wang Y."/>
            <person name="Ye J."/>
            <person name="Ju F."/>
            <person name="Liu L."/>
            <person name="Boyd J.A."/>
            <person name="Deng Y."/>
            <person name="Parks D.H."/>
            <person name="Jiang X."/>
            <person name="Yin X."/>
            <person name="Woodcroft B.J."/>
            <person name="Tyson G.W."/>
            <person name="Hugenholtz P."/>
            <person name="Polz M.F."/>
            <person name="Zhang T."/>
        </authorList>
    </citation>
    <scope>NUCLEOTIDE SEQUENCE</scope>
    <source>
        <strain evidence="2">HKST-UBA02</strain>
    </source>
</reference>
<organism evidence="2 3">
    <name type="scientific">Eiseniibacteriota bacterium</name>
    <dbReference type="NCBI Taxonomy" id="2212470"/>
    <lineage>
        <taxon>Bacteria</taxon>
        <taxon>Candidatus Eiseniibacteriota</taxon>
    </lineage>
</organism>
<protein>
    <submittedName>
        <fullName evidence="2">GNAT family N-acetyltransferase</fullName>
    </submittedName>
</protein>
<accession>A0A956NH34</accession>
<comment type="caution">
    <text evidence="2">The sequence shown here is derived from an EMBL/GenBank/DDBJ whole genome shotgun (WGS) entry which is preliminary data.</text>
</comment>
<dbReference type="SUPFAM" id="SSF55729">
    <property type="entry name" value="Acyl-CoA N-acyltransferases (Nat)"/>
    <property type="match status" value="1"/>
</dbReference>
<dbReference type="Pfam" id="PF00583">
    <property type="entry name" value="Acetyltransf_1"/>
    <property type="match status" value="1"/>
</dbReference>
<evidence type="ECO:0000313" key="2">
    <source>
        <dbReference type="EMBL" id="MCA9758726.1"/>
    </source>
</evidence>
<dbReference type="EMBL" id="JAGQHS010000204">
    <property type="protein sequence ID" value="MCA9758726.1"/>
    <property type="molecule type" value="Genomic_DNA"/>
</dbReference>
<dbReference type="InterPro" id="IPR016181">
    <property type="entry name" value="Acyl_CoA_acyltransferase"/>
</dbReference>
<dbReference type="GO" id="GO:0016747">
    <property type="term" value="F:acyltransferase activity, transferring groups other than amino-acyl groups"/>
    <property type="evidence" value="ECO:0007669"/>
    <property type="project" value="InterPro"/>
</dbReference>
<dbReference type="AlphaFoldDB" id="A0A956NH34"/>
<dbReference type="PROSITE" id="PS51186">
    <property type="entry name" value="GNAT"/>
    <property type="match status" value="1"/>
</dbReference>
<name>A0A956NH34_UNCEI</name>
<evidence type="ECO:0000313" key="3">
    <source>
        <dbReference type="Proteomes" id="UP000739538"/>
    </source>
</evidence>
<proteinExistence type="predicted"/>
<dbReference type="Gene3D" id="3.40.630.30">
    <property type="match status" value="1"/>
</dbReference>
<sequence length="258" mass="28974">MTIQHPTRLEDRDRIREFLGADPYLHLYELGDLDPFFWPSTQWFANGAALAMLYSAPEIAVLLCFNREPEPAIALLTEIRDVLPSEMYSHLSPGLFGALAPRYEAKSSGEYQKMSLRHPASHRVQGGDAEFLLPSQLAEVQDFFTRAYPGNWFDPRMLETERYTGVRDDDGALVSVAGIHVYAPSERIAVLGNVATLPEARGRGYGTRACRALCEVLVGEGLRIGLNVARSNEPAIRCYRSLGFEYEAPYEERMLVSR</sequence>
<dbReference type="CDD" id="cd04301">
    <property type="entry name" value="NAT_SF"/>
    <property type="match status" value="1"/>
</dbReference>
<dbReference type="InterPro" id="IPR000182">
    <property type="entry name" value="GNAT_dom"/>
</dbReference>